<reference evidence="9 10" key="1">
    <citation type="journal article" date="2018" name="Biotechnol. Adv.">
        <title>Improved genomic resources and new bioinformatic workflow for the carcinogenic parasite Clonorchis sinensis: Biotechnological implications.</title>
        <authorList>
            <person name="Wang D."/>
            <person name="Korhonen P.K."/>
            <person name="Gasser R.B."/>
            <person name="Young N.D."/>
        </authorList>
    </citation>
    <scope>NUCLEOTIDE SEQUENCE [LARGE SCALE GENOMIC DNA]</scope>
    <source>
        <strain evidence="9">Cs-k2</strain>
    </source>
</reference>
<dbReference type="CDD" id="cd02186">
    <property type="entry name" value="alpha_tubulin"/>
    <property type="match status" value="1"/>
</dbReference>
<feature type="region of interest" description="Disordered" evidence="7">
    <location>
        <begin position="444"/>
        <end position="495"/>
    </location>
</feature>
<dbReference type="PRINTS" id="PR01161">
    <property type="entry name" value="TUBULIN"/>
</dbReference>
<dbReference type="PRINTS" id="PR01162">
    <property type="entry name" value="ALPHATUBULIN"/>
</dbReference>
<sequence length="724" mass="80338">MRGELVQFFIGQYGLQVGNAVWELACAENGLDCSGSPQDKSFPLDDHGVQTLFSQTPSGKFVPRCALIDTEPTVIDEIRIGHYRSLFNPQNLVSGWEDSASNFARGYYRNARKILQPTLEVTRRLVEACDDLQSFVFHQSHTGGTGSGFTASLLENLHDEYTKKIRFSISLLPSDAMSTCIVEAYNTLLSCHVPNQYIDFTILTDNKALLTACVERIGIWKPTMYHLNRVQAQVVSGVVSPLLFKSQLSAGLPELLTNLVPYPEAHLIIGSLSPLRGGINTNYEALSCCEITEQAFRTQNQLLSSPAAYQPTYLSCCLLYRGGVTAKHINNAIIKLKKSGNLPWVDWCPTGFKVAVSNQPMTVVPSSCIGQTDCSLLMLHNSTRIIPALSHVLDEFRMLFSRRAFVHWYTTEGMDEAQFIEASLSLAQIRDEYIQFQRPNMMGDLRDKETSNLKSPEVKQETAQMKNFSASPNPRPRDHTSTGSLGNTAPQGRQLSKSAYYNERLETSITSSEDPLAKYIQLDAEFLKDYLKNISYHSSLDPNSYKAVRDSTLDVISEAPLTSAISDHPSDHCPTIGSSSTAEETDVPSTSRLPRASSSSTSEGITTKKPRKRSTCLKRKQPTVPEQYWHSDRDKLISSFPNTSREFPSSLKRGKKLFNRQNSNDPKEHLSTNKCASTPVHQVEIDCSHSGDNTDSSPIESLQPSVCIVETKGVSDAVEATVFL</sequence>
<dbReference type="Gene3D" id="1.10.287.600">
    <property type="entry name" value="Helix hairpin bin"/>
    <property type="match status" value="1"/>
</dbReference>
<dbReference type="InterPro" id="IPR003008">
    <property type="entry name" value="Tubulin_FtsZ_GTPase"/>
</dbReference>
<dbReference type="Gene3D" id="3.30.1330.20">
    <property type="entry name" value="Tubulin/FtsZ, C-terminal domain"/>
    <property type="match status" value="1"/>
</dbReference>
<comment type="caution">
    <text evidence="9">The sequence shown here is derived from an EMBL/GenBank/DDBJ whole genome shotgun (WGS) entry which is preliminary data.</text>
</comment>
<dbReference type="GO" id="GO:0007017">
    <property type="term" value="P:microtubule-based process"/>
    <property type="evidence" value="ECO:0007669"/>
    <property type="project" value="InterPro"/>
</dbReference>
<keyword evidence="4" id="KW-0378">Hydrolase</keyword>
<dbReference type="EMBL" id="NIRI02000077">
    <property type="protein sequence ID" value="KAG5441202.1"/>
    <property type="molecule type" value="Genomic_DNA"/>
</dbReference>
<dbReference type="InterPro" id="IPR018316">
    <property type="entry name" value="Tubulin/FtsZ_2-layer-sand-dom"/>
</dbReference>
<dbReference type="SUPFAM" id="SSF55307">
    <property type="entry name" value="Tubulin C-terminal domain-like"/>
    <property type="match status" value="1"/>
</dbReference>
<feature type="compositionally biased region" description="Basic residues" evidence="7">
    <location>
        <begin position="608"/>
        <end position="621"/>
    </location>
</feature>
<dbReference type="InterPro" id="IPR000217">
    <property type="entry name" value="Tubulin"/>
</dbReference>
<dbReference type="InterPro" id="IPR002452">
    <property type="entry name" value="Alpha_tubulin"/>
</dbReference>
<comment type="catalytic activity">
    <reaction evidence="6">
        <text>GTP + H2O = GDP + phosphate + H(+)</text>
        <dbReference type="Rhea" id="RHEA:19669"/>
        <dbReference type="ChEBI" id="CHEBI:15377"/>
        <dbReference type="ChEBI" id="CHEBI:15378"/>
        <dbReference type="ChEBI" id="CHEBI:37565"/>
        <dbReference type="ChEBI" id="CHEBI:43474"/>
        <dbReference type="ChEBI" id="CHEBI:58189"/>
    </reaction>
    <physiologicalReaction direction="left-to-right" evidence="6">
        <dbReference type="Rhea" id="RHEA:19670"/>
    </physiologicalReaction>
</comment>
<keyword evidence="3" id="KW-0547">Nucleotide-binding</keyword>
<dbReference type="InterPro" id="IPR008280">
    <property type="entry name" value="Tub_FtsZ_C"/>
</dbReference>
<feature type="compositionally biased region" description="Basic and acidic residues" evidence="7">
    <location>
        <begin position="444"/>
        <end position="460"/>
    </location>
</feature>
<proteinExistence type="inferred from homology"/>
<keyword evidence="5" id="KW-0342">GTP-binding</keyword>
<dbReference type="Proteomes" id="UP000286415">
    <property type="component" value="Unassembled WGS sequence"/>
</dbReference>
<accession>A0A8T1LX47</accession>
<dbReference type="GO" id="GO:0005874">
    <property type="term" value="C:microtubule"/>
    <property type="evidence" value="ECO:0007669"/>
    <property type="project" value="UniProtKB-KW"/>
</dbReference>
<evidence type="ECO:0000313" key="10">
    <source>
        <dbReference type="Proteomes" id="UP000286415"/>
    </source>
</evidence>
<feature type="region of interest" description="Disordered" evidence="7">
    <location>
        <begin position="563"/>
        <end position="630"/>
    </location>
</feature>
<feature type="compositionally biased region" description="Polar residues" evidence="7">
    <location>
        <begin position="481"/>
        <end position="495"/>
    </location>
</feature>
<evidence type="ECO:0000259" key="8">
    <source>
        <dbReference type="SMART" id="SM00864"/>
    </source>
</evidence>
<keyword evidence="10" id="KW-1185">Reference proteome</keyword>
<evidence type="ECO:0000256" key="2">
    <source>
        <dbReference type="ARBA" id="ARBA00022701"/>
    </source>
</evidence>
<evidence type="ECO:0000256" key="5">
    <source>
        <dbReference type="ARBA" id="ARBA00023134"/>
    </source>
</evidence>
<name>A0A8T1LX47_CLOSI</name>
<dbReference type="Pfam" id="PF00091">
    <property type="entry name" value="Tubulin"/>
    <property type="match status" value="1"/>
</dbReference>
<evidence type="ECO:0000256" key="7">
    <source>
        <dbReference type="SAM" id="MobiDB-lite"/>
    </source>
</evidence>
<dbReference type="InterPro" id="IPR023123">
    <property type="entry name" value="Tubulin_C"/>
</dbReference>
<feature type="compositionally biased region" description="Polar residues" evidence="7">
    <location>
        <begin position="461"/>
        <end position="472"/>
    </location>
</feature>
<organism evidence="9 10">
    <name type="scientific">Clonorchis sinensis</name>
    <name type="common">Chinese liver fluke</name>
    <dbReference type="NCBI Taxonomy" id="79923"/>
    <lineage>
        <taxon>Eukaryota</taxon>
        <taxon>Metazoa</taxon>
        <taxon>Spiralia</taxon>
        <taxon>Lophotrochozoa</taxon>
        <taxon>Platyhelminthes</taxon>
        <taxon>Trematoda</taxon>
        <taxon>Digenea</taxon>
        <taxon>Opisthorchiida</taxon>
        <taxon>Opisthorchiata</taxon>
        <taxon>Opisthorchiidae</taxon>
        <taxon>Clonorchis</taxon>
    </lineage>
</organism>
<gene>
    <name evidence="9" type="ORF">CSKR_102414</name>
</gene>
<dbReference type="GO" id="GO:0005525">
    <property type="term" value="F:GTP binding"/>
    <property type="evidence" value="ECO:0007669"/>
    <property type="project" value="UniProtKB-KW"/>
</dbReference>
<dbReference type="GO" id="GO:0005200">
    <property type="term" value="F:structural constituent of cytoskeleton"/>
    <property type="evidence" value="ECO:0007669"/>
    <property type="project" value="InterPro"/>
</dbReference>
<feature type="domain" description="Tubulin/FtsZ GTPase" evidence="8">
    <location>
        <begin position="49"/>
        <end position="246"/>
    </location>
</feature>
<keyword evidence="2" id="KW-0493">Microtubule</keyword>
<dbReference type="PANTHER" id="PTHR11588">
    <property type="entry name" value="TUBULIN"/>
    <property type="match status" value="1"/>
</dbReference>
<evidence type="ECO:0000313" key="9">
    <source>
        <dbReference type="EMBL" id="KAG5441202.1"/>
    </source>
</evidence>
<dbReference type="SMART" id="SM00864">
    <property type="entry name" value="Tubulin"/>
    <property type="match status" value="1"/>
</dbReference>
<dbReference type="GO" id="GO:0016787">
    <property type="term" value="F:hydrolase activity"/>
    <property type="evidence" value="ECO:0007669"/>
    <property type="project" value="UniProtKB-KW"/>
</dbReference>
<dbReference type="Gene3D" id="3.40.50.1440">
    <property type="entry name" value="Tubulin/FtsZ, GTPase domain"/>
    <property type="match status" value="1"/>
</dbReference>
<dbReference type="SUPFAM" id="SSF52490">
    <property type="entry name" value="Tubulin nucleotide-binding domain-like"/>
    <property type="match status" value="1"/>
</dbReference>
<evidence type="ECO:0000256" key="6">
    <source>
        <dbReference type="ARBA" id="ARBA00049117"/>
    </source>
</evidence>
<dbReference type="AlphaFoldDB" id="A0A8T1LX47"/>
<feature type="compositionally biased region" description="Low complexity" evidence="7">
    <location>
        <begin position="588"/>
        <end position="602"/>
    </location>
</feature>
<dbReference type="Pfam" id="PF03953">
    <property type="entry name" value="Tubulin_C"/>
    <property type="match status" value="1"/>
</dbReference>
<evidence type="ECO:0000256" key="4">
    <source>
        <dbReference type="ARBA" id="ARBA00022801"/>
    </source>
</evidence>
<comment type="similarity">
    <text evidence="1">Belongs to the tubulin family.</text>
</comment>
<reference evidence="9 10" key="2">
    <citation type="journal article" date="2021" name="Genomics">
        <title>High-quality reference genome for Clonorchis sinensis.</title>
        <authorList>
            <person name="Young N.D."/>
            <person name="Stroehlein A.J."/>
            <person name="Kinkar L."/>
            <person name="Wang T."/>
            <person name="Sohn W.M."/>
            <person name="Chang B.C.H."/>
            <person name="Kaur P."/>
            <person name="Weisz D."/>
            <person name="Dudchenko O."/>
            <person name="Aiden E.L."/>
            <person name="Korhonen P.K."/>
            <person name="Gasser R.B."/>
        </authorList>
    </citation>
    <scope>NUCLEOTIDE SEQUENCE [LARGE SCALE GENOMIC DNA]</scope>
    <source>
        <strain evidence="9">Cs-k2</strain>
    </source>
</reference>
<protein>
    <submittedName>
        <fullName evidence="9">Tubulin alpha-3 chain</fullName>
    </submittedName>
</protein>
<dbReference type="InterPro" id="IPR036525">
    <property type="entry name" value="Tubulin/FtsZ_GTPase_sf"/>
</dbReference>
<dbReference type="InterPro" id="IPR037103">
    <property type="entry name" value="Tubulin/FtsZ-like_C"/>
</dbReference>
<evidence type="ECO:0000256" key="3">
    <source>
        <dbReference type="ARBA" id="ARBA00022741"/>
    </source>
</evidence>
<dbReference type="OrthoDB" id="6233517at2759"/>
<evidence type="ECO:0000256" key="1">
    <source>
        <dbReference type="ARBA" id="ARBA00009636"/>
    </source>
</evidence>